<dbReference type="Proteomes" id="UP000033874">
    <property type="component" value="Unassembled WGS sequence"/>
</dbReference>
<sequence length="61" mass="6534">MAAAMSDSDQLAGWHSIVHRLEQILALLDQMDEGDGPCAADLQSGLHAAQKRIRIGANKHA</sequence>
<organism evidence="1 2">
    <name type="scientific">Sphingobium chungbukense</name>
    <dbReference type="NCBI Taxonomy" id="56193"/>
    <lineage>
        <taxon>Bacteria</taxon>
        <taxon>Pseudomonadati</taxon>
        <taxon>Pseudomonadota</taxon>
        <taxon>Alphaproteobacteria</taxon>
        <taxon>Sphingomonadales</taxon>
        <taxon>Sphingomonadaceae</taxon>
        <taxon>Sphingobium</taxon>
    </lineage>
</organism>
<evidence type="ECO:0000313" key="1">
    <source>
        <dbReference type="EMBL" id="KKW90173.1"/>
    </source>
</evidence>
<dbReference type="EMBL" id="LBIC01000012">
    <property type="protein sequence ID" value="KKW90173.1"/>
    <property type="molecule type" value="Genomic_DNA"/>
</dbReference>
<protein>
    <submittedName>
        <fullName evidence="1">Uncharacterized protein</fullName>
    </submittedName>
</protein>
<dbReference type="AlphaFoldDB" id="A0A0M3AJM6"/>
<dbReference type="RefSeq" id="WP_046765794.1">
    <property type="nucleotide sequence ID" value="NZ_LBIC01000012.1"/>
</dbReference>
<comment type="caution">
    <text evidence="1">The sequence shown here is derived from an EMBL/GenBank/DDBJ whole genome shotgun (WGS) entry which is preliminary data.</text>
</comment>
<gene>
    <name evidence="1" type="ORF">YP76_22350</name>
</gene>
<reference evidence="1 2" key="1">
    <citation type="submission" date="2015-04" db="EMBL/GenBank/DDBJ databases">
        <title>Genome sequence of aromatic hydrocarbons-degrading Sphingobium chungbukense DJ77.</title>
        <authorList>
            <person name="Kim Y.-C."/>
            <person name="Chae J.-C."/>
        </authorList>
    </citation>
    <scope>NUCLEOTIDE SEQUENCE [LARGE SCALE GENOMIC DNA]</scope>
    <source>
        <strain evidence="1 2">DJ77</strain>
    </source>
</reference>
<name>A0A0M3AJM6_9SPHN</name>
<evidence type="ECO:0000313" key="2">
    <source>
        <dbReference type="Proteomes" id="UP000033874"/>
    </source>
</evidence>
<dbReference type="PATRIC" id="fig|56193.3.peg.4699"/>
<accession>A0A0M3AJM6</accession>
<proteinExistence type="predicted"/>
<keyword evidence="2" id="KW-1185">Reference proteome</keyword>